<dbReference type="InterPro" id="IPR013783">
    <property type="entry name" value="Ig-like_fold"/>
</dbReference>
<dbReference type="PROSITE" id="PS50279">
    <property type="entry name" value="BPTI_KUNITZ_2"/>
    <property type="match status" value="1"/>
</dbReference>
<dbReference type="InterPro" id="IPR002223">
    <property type="entry name" value="Kunitz_BPTI"/>
</dbReference>
<dbReference type="PANTHER" id="PTHR13723">
    <property type="entry name" value="ADAMTS A DISINTEGRIN AND METALLOPROTEASE WITH THROMBOSPONDIN MOTIFS PROTEASE"/>
    <property type="match status" value="1"/>
</dbReference>
<name>A0A1S3W9N2_ERIEU</name>
<evidence type="ECO:0000313" key="17">
    <source>
        <dbReference type="Proteomes" id="UP001652624"/>
    </source>
</evidence>
<feature type="disulfide bond" evidence="11">
    <location>
        <begin position="53"/>
        <end position="64"/>
    </location>
</feature>
<keyword evidence="7 11" id="KW-1015">Disulfide bond</keyword>
<keyword evidence="2" id="KW-0964">Secreted</keyword>
<dbReference type="PROSITE" id="PS50900">
    <property type="entry name" value="PLAC"/>
    <property type="match status" value="1"/>
</dbReference>
<dbReference type="GO" id="GO:0005576">
    <property type="term" value="C:extracellular region"/>
    <property type="evidence" value="ECO:0007669"/>
    <property type="project" value="UniProtKB-SubCell"/>
</dbReference>
<dbReference type="Gene3D" id="2.20.100.10">
    <property type="entry name" value="Thrombospondin type-1 (TSP1) repeat"/>
    <property type="match status" value="5"/>
</dbReference>
<evidence type="ECO:0000256" key="13">
    <source>
        <dbReference type="SAM" id="SignalP"/>
    </source>
</evidence>
<dbReference type="InterPro" id="IPR013106">
    <property type="entry name" value="Ig_V-set"/>
</dbReference>
<keyword evidence="4 13" id="KW-0732">Signal</keyword>
<dbReference type="InterPro" id="IPR020901">
    <property type="entry name" value="Prtase_inh_Kunz-CS"/>
</dbReference>
<feature type="domain" description="PLAC" evidence="16">
    <location>
        <begin position="1142"/>
        <end position="1181"/>
    </location>
</feature>
<dbReference type="FunFam" id="2.20.100.10:FF:000001">
    <property type="entry name" value="semaphorin-5A isoform X1"/>
    <property type="match status" value="1"/>
</dbReference>
<evidence type="ECO:0000256" key="4">
    <source>
        <dbReference type="ARBA" id="ARBA00022729"/>
    </source>
</evidence>
<feature type="region of interest" description="Disordered" evidence="12">
    <location>
        <begin position="1185"/>
        <end position="1206"/>
    </location>
</feature>
<keyword evidence="17" id="KW-1185">Reference proteome</keyword>
<dbReference type="InterPro" id="IPR045371">
    <property type="entry name" value="ADAMTS_CR_3"/>
</dbReference>
<evidence type="ECO:0000259" key="14">
    <source>
        <dbReference type="PROSITE" id="PS50279"/>
    </source>
</evidence>
<sequence length="1206" mass="128868">MRPLLLVPLLLAASASASSAPRVRRSDAWGSWGGWSPCTRTCGGGISFRERPCSAQRPDGGPGCVGPARSYRMCHPESCPEGAPDFRAQQCAEFDGQEFQGRRYKWLPYYAAPNKCELNCIPHGESFYFRHREAVTDGTPCEPGGRDVCVDGSCRVVGCDLRLDSTLQEDECLRCGGDGSTCYPVTGTFDASGLSRGYNRVLVVPAGATSIRVEEGAASRNFLAVRNVRGDYYLNGHWNISAAQALPVASTLLHYERGAEGDLAPERLYARGPTSEPLVIELISQQPGPWVLFEYHLPRAAPQTRVRWSHGSWSDCSAQCGGGRQSRLVVCTVDSEASPDHECRHQPRPAEQRPCSPQPCPQTGHWKTGPWGPCSASCGGGSQSRSVHCASAGCSGSRGKPPSTRACGLQRCAAWSAEPWGECSGSCGAGVRRRNVTCRGAGGSPLPSTACSRADRPPLAEPCARDCPHLSDRAWRVGTWSLCSQSCDSGTRRRRVVCALGPPGYCGRLQLPKPVAVEACNAQPCPLPPEVPHTQAVNTSPRHSPTSLGLWRTPTAASRDQDPHLPASGPAPSLQQPLGSDLGGRDCRHSPHGCCPDGHTASLGPQWQGCPGTSCEQSRKGCARAQRREDAGGVPGAGAPAEPQGQRSQQDEPGACRGSRFGCCYDDVAPAAGPLGEGCAGQPSYAYPVRCLLPSALGSCADWAARWYFVPSVGRCNRFWYGGCHGNANNFASEGECMSSCLGAQRAPLRPGPSHAPRASAQGTRGEGGGSGPGPTGQSRPLPSGGGGIFWPEQEPRPSETHRTPPYAEQAWGQELGPRASTLGGGDRGPAPPSHGSSRAGSEPSLVQAAQGQLVQLYCPDSASRAGWRKDRQPIASDRHRLQPDGSLLIGPLRAEDAGTYSCGSIWPGRASRVHLRVMGGDVAVLKEAQHRNPAQNHRKDTVSSSQLRPQTRLRLDRNQPGVVEAYPGQQIRLTCRAEGFPPPTIEWQRDGQRLASPRHQRHPDGSLVISRVAAEDRGFYACVAFNGQDRDQHWVQLRVLEGLTITGTPSAVTVPEGDTARLPCVVAGGSVNVRWSRNGLPVRADGRRVHQSPDGTLLIRNLGAGDEGSYTCSAYRGNQSASRSTEVKVAPPALVAPLRDPGRDCIDQPELANCELILQAQLCGNEYYSSFCCASCYRTQPQAQPVWQDSPRHHRQLPKGLPEDG</sequence>
<reference evidence="18" key="1">
    <citation type="submission" date="2025-08" db="UniProtKB">
        <authorList>
            <consortium name="RefSeq"/>
        </authorList>
    </citation>
    <scope>IDENTIFICATION</scope>
</reference>
<evidence type="ECO:0000256" key="12">
    <source>
        <dbReference type="SAM" id="MobiDB-lite"/>
    </source>
</evidence>
<evidence type="ECO:0000256" key="2">
    <source>
        <dbReference type="ARBA" id="ARBA00022525"/>
    </source>
</evidence>
<evidence type="ECO:0000259" key="15">
    <source>
        <dbReference type="PROSITE" id="PS50835"/>
    </source>
</evidence>
<dbReference type="PRINTS" id="PR00759">
    <property type="entry name" value="BASICPTASE"/>
</dbReference>
<keyword evidence="3" id="KW-0646">Protease inhibitor</keyword>
<evidence type="ECO:0000256" key="5">
    <source>
        <dbReference type="ARBA" id="ARBA00022737"/>
    </source>
</evidence>
<dbReference type="Gene3D" id="4.10.410.10">
    <property type="entry name" value="Pancreatic trypsin inhibitor Kunitz domain"/>
    <property type="match status" value="1"/>
</dbReference>
<gene>
    <name evidence="18" type="primary">PAPLN</name>
</gene>
<dbReference type="SMART" id="SM00209">
    <property type="entry name" value="TSP1"/>
    <property type="match status" value="5"/>
</dbReference>
<dbReference type="FunCoup" id="A0A1S3W9N2">
    <property type="interactions" value="106"/>
</dbReference>
<dbReference type="SMART" id="SM00406">
    <property type="entry name" value="IGv"/>
    <property type="match status" value="2"/>
</dbReference>
<dbReference type="SUPFAM" id="SSF82895">
    <property type="entry name" value="TSP-1 type 1 repeat"/>
    <property type="match status" value="5"/>
</dbReference>
<dbReference type="InterPro" id="IPR010294">
    <property type="entry name" value="ADAMTS_spacer1"/>
</dbReference>
<dbReference type="FunFam" id="4.10.410.10:FF:000017">
    <property type="entry name" value="papilin isoform X2"/>
    <property type="match status" value="1"/>
</dbReference>
<dbReference type="RefSeq" id="XP_016043017.1">
    <property type="nucleotide sequence ID" value="XM_016187531.2"/>
</dbReference>
<dbReference type="eggNOG" id="KOG3510">
    <property type="taxonomic scope" value="Eukaryota"/>
</dbReference>
<dbReference type="Proteomes" id="UP001652624">
    <property type="component" value="Chromosome 16"/>
</dbReference>
<feature type="domain" description="BPTI/Kunitz inhibitor" evidence="14">
    <location>
        <begin position="691"/>
        <end position="741"/>
    </location>
</feature>
<comment type="subcellular location">
    <subcellularLocation>
        <location evidence="1">Secreted</location>
    </subcellularLocation>
</comment>
<dbReference type="SUPFAM" id="SSF48726">
    <property type="entry name" value="Immunoglobulin"/>
    <property type="match status" value="3"/>
</dbReference>
<dbReference type="SMART" id="SM00409">
    <property type="entry name" value="IG"/>
    <property type="match status" value="3"/>
</dbReference>
<organism evidence="17 18">
    <name type="scientific">Erinaceus europaeus</name>
    <name type="common">Western European hedgehog</name>
    <dbReference type="NCBI Taxonomy" id="9365"/>
    <lineage>
        <taxon>Eukaryota</taxon>
        <taxon>Metazoa</taxon>
        <taxon>Chordata</taxon>
        <taxon>Craniata</taxon>
        <taxon>Vertebrata</taxon>
        <taxon>Euteleostomi</taxon>
        <taxon>Mammalia</taxon>
        <taxon>Eutheria</taxon>
        <taxon>Laurasiatheria</taxon>
        <taxon>Eulipotyphla</taxon>
        <taxon>Erinaceidae</taxon>
        <taxon>Erinaceinae</taxon>
        <taxon>Erinaceus</taxon>
    </lineage>
</organism>
<evidence type="ECO:0000256" key="11">
    <source>
        <dbReference type="PIRSR" id="PIRSR613273-3"/>
    </source>
</evidence>
<dbReference type="InterPro" id="IPR013098">
    <property type="entry name" value="Ig_I-set"/>
</dbReference>
<dbReference type="GO" id="GO:0006508">
    <property type="term" value="P:proteolysis"/>
    <property type="evidence" value="ECO:0007669"/>
    <property type="project" value="TreeGrafter"/>
</dbReference>
<dbReference type="Pfam" id="PF19236">
    <property type="entry name" value="ADAMTS_CR_3"/>
    <property type="match status" value="1"/>
</dbReference>
<dbReference type="Pfam" id="PF16626">
    <property type="entry name" value="Papilin_u7"/>
    <property type="match status" value="1"/>
</dbReference>
<dbReference type="SMART" id="SM00408">
    <property type="entry name" value="IGc2"/>
    <property type="match status" value="3"/>
</dbReference>
<dbReference type="InterPro" id="IPR050439">
    <property type="entry name" value="ADAMTS_ADAMTS-like"/>
</dbReference>
<dbReference type="FunFam" id="2.60.120.830:FF:000001">
    <property type="entry name" value="A disintegrin and metalloproteinase with thrombospondin motifs 1"/>
    <property type="match status" value="1"/>
</dbReference>
<protein>
    <recommendedName>
        <fullName evidence="10">Papilin</fullName>
    </recommendedName>
</protein>
<dbReference type="CDD" id="cd22635">
    <property type="entry name" value="Kunitz_papilin"/>
    <property type="match status" value="1"/>
</dbReference>
<dbReference type="AlphaFoldDB" id="A0A1S3W9N2"/>
<dbReference type="InterPro" id="IPR003599">
    <property type="entry name" value="Ig_sub"/>
</dbReference>
<dbReference type="InterPro" id="IPR000884">
    <property type="entry name" value="TSP1_rpt"/>
</dbReference>
<dbReference type="InterPro" id="IPR003598">
    <property type="entry name" value="Ig_sub2"/>
</dbReference>
<feature type="domain" description="Ig-like" evidence="15">
    <location>
        <begin position="818"/>
        <end position="903"/>
    </location>
</feature>
<feature type="region of interest" description="Disordered" evidence="12">
    <location>
        <begin position="339"/>
        <end position="359"/>
    </location>
</feature>
<feature type="region of interest" description="Disordered" evidence="12">
    <location>
        <begin position="626"/>
        <end position="653"/>
    </location>
</feature>
<evidence type="ECO:0000256" key="9">
    <source>
        <dbReference type="ARBA" id="ARBA00061693"/>
    </source>
</evidence>
<feature type="disulfide bond" evidence="11">
    <location>
        <begin position="42"/>
        <end position="79"/>
    </location>
</feature>
<dbReference type="GO" id="GO:0030198">
    <property type="term" value="P:extracellular matrix organization"/>
    <property type="evidence" value="ECO:0007669"/>
    <property type="project" value="InterPro"/>
</dbReference>
<dbReference type="InterPro" id="IPR036880">
    <property type="entry name" value="Kunitz_BPTI_sf"/>
</dbReference>
<dbReference type="GO" id="GO:0005604">
    <property type="term" value="C:basement membrane"/>
    <property type="evidence" value="ECO:0007669"/>
    <property type="project" value="UniProtKB-ARBA"/>
</dbReference>
<dbReference type="GO" id="GO:0004222">
    <property type="term" value="F:metalloendopeptidase activity"/>
    <property type="evidence" value="ECO:0007669"/>
    <property type="project" value="TreeGrafter"/>
</dbReference>
<feature type="compositionally biased region" description="Gly residues" evidence="12">
    <location>
        <begin position="765"/>
        <end position="775"/>
    </location>
</feature>
<dbReference type="PROSITE" id="PS00280">
    <property type="entry name" value="BPTI_KUNITZ_1"/>
    <property type="match status" value="1"/>
</dbReference>
<dbReference type="GeneID" id="103112368"/>
<feature type="disulfide bond" evidence="11">
    <location>
        <begin position="38"/>
        <end position="74"/>
    </location>
</feature>
<feature type="chain" id="PRO_5010291938" description="Papilin" evidence="13">
    <location>
        <begin position="20"/>
        <end position="1206"/>
    </location>
</feature>
<dbReference type="SMART" id="SM00131">
    <property type="entry name" value="KU"/>
    <property type="match status" value="1"/>
</dbReference>
<dbReference type="Gene3D" id="2.60.120.830">
    <property type="match status" value="1"/>
</dbReference>
<evidence type="ECO:0000256" key="1">
    <source>
        <dbReference type="ARBA" id="ARBA00004613"/>
    </source>
</evidence>
<dbReference type="InterPro" id="IPR013273">
    <property type="entry name" value="ADAMTS/ADAMTS-like"/>
</dbReference>
<dbReference type="InterPro" id="IPR010909">
    <property type="entry name" value="PLAC"/>
</dbReference>
<dbReference type="Pfam" id="PF07679">
    <property type="entry name" value="I-set"/>
    <property type="match status" value="1"/>
</dbReference>
<feature type="region of interest" description="Disordered" evidence="12">
    <location>
        <begin position="929"/>
        <end position="954"/>
    </location>
</feature>
<feature type="compositionally biased region" description="Basic and acidic residues" evidence="12">
    <location>
        <begin position="794"/>
        <end position="803"/>
    </location>
</feature>
<dbReference type="OrthoDB" id="9948486at2759"/>
<dbReference type="InterPro" id="IPR036179">
    <property type="entry name" value="Ig-like_dom_sf"/>
</dbReference>
<evidence type="ECO:0000256" key="8">
    <source>
        <dbReference type="ARBA" id="ARBA00023319"/>
    </source>
</evidence>
<dbReference type="PROSITE" id="PS50092">
    <property type="entry name" value="TSP1"/>
    <property type="match status" value="5"/>
</dbReference>
<dbReference type="FunFam" id="2.60.40.10:FF:000032">
    <property type="entry name" value="palladin isoform X1"/>
    <property type="match status" value="1"/>
</dbReference>
<evidence type="ECO:0000256" key="3">
    <source>
        <dbReference type="ARBA" id="ARBA00022690"/>
    </source>
</evidence>
<evidence type="ECO:0000256" key="6">
    <source>
        <dbReference type="ARBA" id="ARBA00022900"/>
    </source>
</evidence>
<feature type="compositionally biased region" description="Polar residues" evidence="12">
    <location>
        <begin position="535"/>
        <end position="547"/>
    </location>
</feature>
<comment type="similarity">
    <text evidence="9">Belongs to the papilin family.</text>
</comment>
<dbReference type="PRINTS" id="PR01857">
    <property type="entry name" value="ADAMTSFAMILY"/>
</dbReference>
<dbReference type="SUPFAM" id="SSF57362">
    <property type="entry name" value="BPTI-like"/>
    <property type="match status" value="1"/>
</dbReference>
<evidence type="ECO:0000256" key="7">
    <source>
        <dbReference type="ARBA" id="ARBA00023157"/>
    </source>
</evidence>
<dbReference type="InterPro" id="IPR036383">
    <property type="entry name" value="TSP1_rpt_sf"/>
</dbReference>
<feature type="compositionally biased region" description="Basic and acidic residues" evidence="12">
    <location>
        <begin position="339"/>
        <end position="351"/>
    </location>
</feature>
<dbReference type="PROSITE" id="PS50835">
    <property type="entry name" value="IG_LIKE"/>
    <property type="match status" value="3"/>
</dbReference>
<dbReference type="InterPro" id="IPR007110">
    <property type="entry name" value="Ig-like_dom"/>
</dbReference>
<dbReference type="PANTHER" id="PTHR13723:SF281">
    <property type="entry name" value="PAPILIN"/>
    <property type="match status" value="1"/>
</dbReference>
<dbReference type="Pfam" id="PF08686">
    <property type="entry name" value="PLAC"/>
    <property type="match status" value="1"/>
</dbReference>
<feature type="region of interest" description="Disordered" evidence="12">
    <location>
        <begin position="748"/>
        <end position="848"/>
    </location>
</feature>
<proteinExistence type="inferred from homology"/>
<dbReference type="eggNOG" id="KOG4597">
    <property type="taxonomic scope" value="Eukaryota"/>
</dbReference>
<dbReference type="Pfam" id="PF19030">
    <property type="entry name" value="TSP1_ADAMTS"/>
    <property type="match status" value="4"/>
</dbReference>
<evidence type="ECO:0000313" key="18">
    <source>
        <dbReference type="RefSeq" id="XP_016043017.1"/>
    </source>
</evidence>
<feature type="domain" description="Ig-like" evidence="15">
    <location>
        <begin position="950"/>
        <end position="1039"/>
    </location>
</feature>
<dbReference type="Pfam" id="PF00014">
    <property type="entry name" value="Kunitz_BPTI"/>
    <property type="match status" value="1"/>
</dbReference>
<dbReference type="GO" id="GO:0004867">
    <property type="term" value="F:serine-type endopeptidase inhibitor activity"/>
    <property type="evidence" value="ECO:0007669"/>
    <property type="project" value="UniProtKB-KW"/>
</dbReference>
<evidence type="ECO:0000256" key="10">
    <source>
        <dbReference type="ARBA" id="ARBA00074534"/>
    </source>
</evidence>
<dbReference type="Pfam" id="PF05986">
    <property type="entry name" value="ADAMTS_spacer1"/>
    <property type="match status" value="1"/>
</dbReference>
<dbReference type="Pfam" id="PF13927">
    <property type="entry name" value="Ig_3"/>
    <property type="match status" value="1"/>
</dbReference>
<feature type="region of interest" description="Disordered" evidence="12">
    <location>
        <begin position="531"/>
        <end position="582"/>
    </location>
</feature>
<dbReference type="CTD" id="89932"/>
<feature type="signal peptide" evidence="13">
    <location>
        <begin position="1"/>
        <end position="19"/>
    </location>
</feature>
<dbReference type="Pfam" id="PF00090">
    <property type="entry name" value="TSP_1"/>
    <property type="match status" value="1"/>
</dbReference>
<accession>A0A1S3W9N2</accession>
<keyword evidence="5" id="KW-0677">Repeat</keyword>
<feature type="domain" description="Ig-like" evidence="15">
    <location>
        <begin position="1044"/>
        <end position="1129"/>
    </location>
</feature>
<dbReference type="FunFam" id="2.20.100.10:FF:000005">
    <property type="entry name" value="ADAM metallopeptidase with thrombospondin type 1 motif 9"/>
    <property type="match status" value="2"/>
</dbReference>
<keyword evidence="8" id="KW-0393">Immunoglobulin domain</keyword>
<dbReference type="Gene3D" id="2.60.40.10">
    <property type="entry name" value="Immunoglobulins"/>
    <property type="match status" value="3"/>
</dbReference>
<dbReference type="InParanoid" id="A0A1S3W9N2"/>
<keyword evidence="6" id="KW-0722">Serine protease inhibitor</keyword>
<evidence type="ECO:0000259" key="16">
    <source>
        <dbReference type="PROSITE" id="PS50900"/>
    </source>
</evidence>